<name>A0ABT0YSR7_9BURK</name>
<sequence>MPLTLFAGEPVLVQVPAALDPSAPIPTAVRAECGLDQLLGNYALDAIGKRGADARPFRAVEPAAPERTLHLTILSVHGHGGGGWSGAKSMSVKADLRKDGQPLGTRVFTRRSRGGPLGGMSGTCAILDRVAGALGRDVAKWVAAQEGTQAVVEPVAAPASEPEVSEPAGQ</sequence>
<dbReference type="RefSeq" id="WP_251780263.1">
    <property type="nucleotide sequence ID" value="NZ_JAMKFE010000014.1"/>
</dbReference>
<dbReference type="Proteomes" id="UP001165541">
    <property type="component" value="Unassembled WGS sequence"/>
</dbReference>
<proteinExistence type="predicted"/>
<evidence type="ECO:0000313" key="2">
    <source>
        <dbReference type="Proteomes" id="UP001165541"/>
    </source>
</evidence>
<dbReference type="Gene3D" id="3.40.50.10610">
    <property type="entry name" value="ABC-type transport auxiliary lipoprotein component"/>
    <property type="match status" value="1"/>
</dbReference>
<comment type="caution">
    <text evidence="1">The sequence shown here is derived from an EMBL/GenBank/DDBJ whole genome shotgun (WGS) entry which is preliminary data.</text>
</comment>
<evidence type="ECO:0000313" key="1">
    <source>
        <dbReference type="EMBL" id="MCM5681780.1"/>
    </source>
</evidence>
<dbReference type="SUPFAM" id="SSF159594">
    <property type="entry name" value="XCC0632-like"/>
    <property type="match status" value="1"/>
</dbReference>
<keyword evidence="2" id="KW-1185">Reference proteome</keyword>
<accession>A0ABT0YSR7</accession>
<reference evidence="1" key="1">
    <citation type="submission" date="2022-05" db="EMBL/GenBank/DDBJ databases">
        <title>Schlegelella sp. nov., isolated from mangrove soil.</title>
        <authorList>
            <person name="Liu Y."/>
            <person name="Ge X."/>
            <person name="Liu W."/>
        </authorList>
    </citation>
    <scope>NUCLEOTIDE SEQUENCE</scope>
    <source>
        <strain evidence="1">S2-27</strain>
    </source>
</reference>
<organism evidence="1 2">
    <name type="scientific">Caldimonas mangrovi</name>
    <dbReference type="NCBI Taxonomy" id="2944811"/>
    <lineage>
        <taxon>Bacteria</taxon>
        <taxon>Pseudomonadati</taxon>
        <taxon>Pseudomonadota</taxon>
        <taxon>Betaproteobacteria</taxon>
        <taxon>Burkholderiales</taxon>
        <taxon>Sphaerotilaceae</taxon>
        <taxon>Caldimonas</taxon>
    </lineage>
</organism>
<gene>
    <name evidence="1" type="ORF">M8A51_19810</name>
</gene>
<protein>
    <recommendedName>
        <fullName evidence="3">Carbon monoxide dehydrogenase subunit G</fullName>
    </recommendedName>
</protein>
<evidence type="ECO:0008006" key="3">
    <source>
        <dbReference type="Google" id="ProtNLM"/>
    </source>
</evidence>
<dbReference type="EMBL" id="JAMKFE010000014">
    <property type="protein sequence ID" value="MCM5681780.1"/>
    <property type="molecule type" value="Genomic_DNA"/>
</dbReference>